<name>A0A9X8Y9B8_9FIRM</name>
<organism evidence="1 2">
    <name type="scientific">Harryflintia acetispora</name>
    <dbReference type="NCBI Taxonomy" id="1849041"/>
    <lineage>
        <taxon>Bacteria</taxon>
        <taxon>Bacillati</taxon>
        <taxon>Bacillota</taxon>
        <taxon>Clostridia</taxon>
        <taxon>Eubacteriales</taxon>
        <taxon>Oscillospiraceae</taxon>
        <taxon>Harryflintia</taxon>
    </lineage>
</organism>
<dbReference type="EMBL" id="SLUK01000001">
    <property type="protein sequence ID" value="TCL45125.1"/>
    <property type="molecule type" value="Genomic_DNA"/>
</dbReference>
<proteinExistence type="predicted"/>
<dbReference type="Gene3D" id="3.40.50.1820">
    <property type="entry name" value="alpha/beta hydrolase"/>
    <property type="match status" value="1"/>
</dbReference>
<dbReference type="PANTHER" id="PTHR48098">
    <property type="entry name" value="ENTEROCHELIN ESTERASE-RELATED"/>
    <property type="match status" value="1"/>
</dbReference>
<reference evidence="1 2" key="1">
    <citation type="submission" date="2019-03" db="EMBL/GenBank/DDBJ databases">
        <title>Genomic Encyclopedia of Type Strains, Phase IV (KMG-IV): sequencing the most valuable type-strain genomes for metagenomic binning, comparative biology and taxonomic classification.</title>
        <authorList>
            <person name="Goeker M."/>
        </authorList>
    </citation>
    <scope>NUCLEOTIDE SEQUENCE [LARGE SCALE GENOMIC DNA]</scope>
    <source>
        <strain evidence="1 2">DSM 100433</strain>
    </source>
</reference>
<gene>
    <name evidence="1" type="ORF">EDD78_101103</name>
</gene>
<protein>
    <submittedName>
        <fullName evidence="1">S-formylglutathione hydrolase FrmB</fullName>
    </submittedName>
</protein>
<keyword evidence="1" id="KW-0378">Hydrolase</keyword>
<dbReference type="InterPro" id="IPR050583">
    <property type="entry name" value="Mycobacterial_A85_antigen"/>
</dbReference>
<evidence type="ECO:0000313" key="1">
    <source>
        <dbReference type="EMBL" id="TCL45125.1"/>
    </source>
</evidence>
<dbReference type="SUPFAM" id="SSF53474">
    <property type="entry name" value="alpha/beta-Hydrolases"/>
    <property type="match status" value="1"/>
</dbReference>
<sequence length="263" mass="29223">MAQLSCTFFSEVLGTETNLCVVLPDPKNFPGVSSPKFQTLTLLHGFSDNQSDWLRKSSAERYACDRCLALVLPFADKSFYTDMAYGDRWWTYISEELPAVARAYFPLSARREDNFVAGNSMGGYGAFKLALRHPERYAAAVSFSGALDMATVAHFGAEQMEGMAPPFSLVFGNLDSVGGSENDLLHLLRANAAAKNNLPALQMYCGRQDFLLEANHRFKALADGLGVPCGYVEEEGDHDWPYWDRWLRQALDWLPLRGAPVEG</sequence>
<dbReference type="PANTHER" id="PTHR48098:SF1">
    <property type="entry name" value="DIACYLGLYCEROL ACYLTRANSFERASE_MYCOLYLTRANSFERASE AG85A"/>
    <property type="match status" value="1"/>
</dbReference>
<dbReference type="InterPro" id="IPR000801">
    <property type="entry name" value="Esterase-like"/>
</dbReference>
<dbReference type="Proteomes" id="UP000294682">
    <property type="component" value="Unassembled WGS sequence"/>
</dbReference>
<dbReference type="AlphaFoldDB" id="A0A9X8Y9B8"/>
<dbReference type="InterPro" id="IPR029058">
    <property type="entry name" value="AB_hydrolase_fold"/>
</dbReference>
<evidence type="ECO:0000313" key="2">
    <source>
        <dbReference type="Proteomes" id="UP000294682"/>
    </source>
</evidence>
<dbReference type="RefSeq" id="WP_132083433.1">
    <property type="nucleotide sequence ID" value="NZ_SLUK01000001.1"/>
</dbReference>
<dbReference type="GO" id="GO:0016787">
    <property type="term" value="F:hydrolase activity"/>
    <property type="evidence" value="ECO:0007669"/>
    <property type="project" value="UniProtKB-KW"/>
</dbReference>
<comment type="caution">
    <text evidence="1">The sequence shown here is derived from an EMBL/GenBank/DDBJ whole genome shotgun (WGS) entry which is preliminary data.</text>
</comment>
<keyword evidence="2" id="KW-1185">Reference proteome</keyword>
<accession>A0A9X8Y9B8</accession>
<dbReference type="GO" id="GO:0016747">
    <property type="term" value="F:acyltransferase activity, transferring groups other than amino-acyl groups"/>
    <property type="evidence" value="ECO:0007669"/>
    <property type="project" value="TreeGrafter"/>
</dbReference>
<dbReference type="Pfam" id="PF00756">
    <property type="entry name" value="Esterase"/>
    <property type="match status" value="1"/>
</dbReference>